<reference evidence="1 2" key="1">
    <citation type="submission" date="2019-02" db="EMBL/GenBank/DDBJ databases">
        <title>Genome sequencing of Clostridium botulinum clinical isolates.</title>
        <authorList>
            <person name="Brunt J."/>
            <person name="Van Vliet A.H.M."/>
            <person name="Stringer S.C."/>
            <person name="Grant K.A."/>
            <person name="Carter A.C."/>
            <person name="Peck M.W."/>
        </authorList>
    </citation>
    <scope>NUCLEOTIDE SEQUENCE [LARGE SCALE GENOMIC DNA]</scope>
    <source>
        <strain evidence="1 2">H113700579</strain>
    </source>
</reference>
<name>A0A6M0SJU3_CLOBO</name>
<dbReference type="Proteomes" id="UP000472355">
    <property type="component" value="Unassembled WGS sequence"/>
</dbReference>
<proteinExistence type="predicted"/>
<dbReference type="AlphaFoldDB" id="A0A6M0SJU3"/>
<dbReference type="EMBL" id="SGKU01000004">
    <property type="protein sequence ID" value="NFA41511.1"/>
    <property type="molecule type" value="Genomic_DNA"/>
</dbReference>
<organism evidence="1 2">
    <name type="scientific">Clostridium botulinum</name>
    <dbReference type="NCBI Taxonomy" id="1491"/>
    <lineage>
        <taxon>Bacteria</taxon>
        <taxon>Bacillati</taxon>
        <taxon>Bacillota</taxon>
        <taxon>Clostridia</taxon>
        <taxon>Eubacteriales</taxon>
        <taxon>Clostridiaceae</taxon>
        <taxon>Clostridium</taxon>
    </lineage>
</organism>
<evidence type="ECO:0000313" key="1">
    <source>
        <dbReference type="EMBL" id="NFA41511.1"/>
    </source>
</evidence>
<protein>
    <submittedName>
        <fullName evidence="1">Uncharacterized protein</fullName>
    </submittedName>
</protein>
<evidence type="ECO:0000313" key="2">
    <source>
        <dbReference type="Proteomes" id="UP000472355"/>
    </source>
</evidence>
<comment type="caution">
    <text evidence="1">The sequence shown here is derived from an EMBL/GenBank/DDBJ whole genome shotgun (WGS) entry which is preliminary data.</text>
</comment>
<gene>
    <name evidence="1" type="ORF">EXM65_02680</name>
</gene>
<sequence length="480" mass="52475">MIWSESLSQSASKEILCSIISLEGECYNQSNTVYENGSCRETYEPFTDDDPQNGVAEALAELEYKNELLSLSILGSNVMLNVVMQNDKINKMPKTYKGIPMSGSELEKRMDIATFDVTKKYKEGTMVKFKSLDGEYILGEAGKSAPCAGGVSAFKAYDKSSYKGHNSVIDGLENMGRESKATLTSTFYALGGGISKFSTFTRDASLEFGEKVLGLNYDQCAVDSKSNKKLREMYAEDDKRDAEDYDKLREKAPNKDVFDNVSKVTSGGLILTDIVLAGHGLINIAKSGISLAKLSGKAQNVLKFGDKIANKSKNTVNKIEELNKLKNTKGAGNPSLEEAEVINRILPNGESVIDVTALPGSKGIDVPRRLTPDEMRLLTEENGVEFALVYQRGERISGSGGQYKLFSGTSNRVQVPIDKDSMLIYHTHPAGSGFASDGDRNVLTRLMESGSPQRSSQIIPIGSDEITRFDMEGTPSNWPR</sequence>
<accession>A0A6M0SJU3</accession>